<protein>
    <submittedName>
        <fullName evidence="2">Disulfide bond formation protein DsbA</fullName>
    </submittedName>
</protein>
<evidence type="ECO:0000313" key="3">
    <source>
        <dbReference type="Proteomes" id="UP000283389"/>
    </source>
</evidence>
<evidence type="ECO:0000259" key="1">
    <source>
        <dbReference type="Pfam" id="PF01323"/>
    </source>
</evidence>
<dbReference type="RefSeq" id="WP_028616251.1">
    <property type="nucleotide sequence ID" value="NZ_AYTD01000011.1"/>
</dbReference>
<dbReference type="Pfam" id="PF01323">
    <property type="entry name" value="DSBA"/>
    <property type="match status" value="1"/>
</dbReference>
<proteinExistence type="predicted"/>
<dbReference type="InterPro" id="IPR036249">
    <property type="entry name" value="Thioredoxin-like_sf"/>
</dbReference>
<dbReference type="Proteomes" id="UP000283389">
    <property type="component" value="Unassembled WGS sequence"/>
</dbReference>
<evidence type="ECO:0000313" key="2">
    <source>
        <dbReference type="EMBL" id="ROM48549.1"/>
    </source>
</evidence>
<sequence length="223" mass="24631">MTRPVSIDFVSDVMCPWCALGAVALQQAIENLAGEVAVELTFKPFELNPDMPPEGENAVEHMMRKYGRTRAEVAARNDVVIARGNALGFTFDLAKRTHFYNSFDAHRLLLWALVDGRQVALKHLLFKAHFSDGENISSRDTLVRLAGEAGLSTVRAQGVLDSGEFAVEVRELEDFYFRRGVSSVPAMVLNGRHLVAGSQSVEEYEQAIRQIAGDAVITRTADH</sequence>
<reference evidence="2 3" key="1">
    <citation type="submission" date="2016-10" db="EMBL/GenBank/DDBJ databases">
        <title>Comparative genome analysis of multiple Pseudomonas spp. focuses on biocontrol and plant growth promoting traits.</title>
        <authorList>
            <person name="Tao X.-Y."/>
            <person name="Taylor C.G."/>
        </authorList>
    </citation>
    <scope>NUCLEOTIDE SEQUENCE [LARGE SCALE GENOMIC DNA]</scope>
    <source>
        <strain evidence="2 3">36C8</strain>
    </source>
</reference>
<name>A0A423F2M3_9PSED</name>
<feature type="domain" description="DSBA-like thioredoxin" evidence="1">
    <location>
        <begin position="7"/>
        <end position="208"/>
    </location>
</feature>
<gene>
    <name evidence="2" type="ORF">BK649_21890</name>
</gene>
<dbReference type="AlphaFoldDB" id="A0A423F2M3"/>
<dbReference type="GO" id="GO:0016491">
    <property type="term" value="F:oxidoreductase activity"/>
    <property type="evidence" value="ECO:0007669"/>
    <property type="project" value="InterPro"/>
</dbReference>
<dbReference type="InterPro" id="IPR001853">
    <property type="entry name" value="DSBA-like_thioredoxin_dom"/>
</dbReference>
<comment type="caution">
    <text evidence="2">The sequence shown here is derived from an EMBL/GenBank/DDBJ whole genome shotgun (WGS) entry which is preliminary data.</text>
</comment>
<dbReference type="CDD" id="cd03024">
    <property type="entry name" value="DsbA_FrnE"/>
    <property type="match status" value="1"/>
</dbReference>
<dbReference type="Gene3D" id="3.40.30.10">
    <property type="entry name" value="Glutaredoxin"/>
    <property type="match status" value="1"/>
</dbReference>
<dbReference type="PANTHER" id="PTHR13887:SF41">
    <property type="entry name" value="THIOREDOXIN SUPERFAMILY PROTEIN"/>
    <property type="match status" value="1"/>
</dbReference>
<organism evidence="2 3">
    <name type="scientific">Pseudomonas canadensis</name>
    <dbReference type="NCBI Taxonomy" id="915099"/>
    <lineage>
        <taxon>Bacteria</taxon>
        <taxon>Pseudomonadati</taxon>
        <taxon>Pseudomonadota</taxon>
        <taxon>Gammaproteobacteria</taxon>
        <taxon>Pseudomonadales</taxon>
        <taxon>Pseudomonadaceae</taxon>
        <taxon>Pseudomonas</taxon>
    </lineage>
</organism>
<accession>A0A423F2M3</accession>
<dbReference type="PANTHER" id="PTHR13887">
    <property type="entry name" value="GLUTATHIONE S-TRANSFERASE KAPPA"/>
    <property type="match status" value="1"/>
</dbReference>
<dbReference type="SUPFAM" id="SSF52833">
    <property type="entry name" value="Thioredoxin-like"/>
    <property type="match status" value="1"/>
</dbReference>
<dbReference type="EMBL" id="MOAZ01000017">
    <property type="protein sequence ID" value="ROM48549.1"/>
    <property type="molecule type" value="Genomic_DNA"/>
</dbReference>